<dbReference type="SUPFAM" id="SSF103473">
    <property type="entry name" value="MFS general substrate transporter"/>
    <property type="match status" value="1"/>
</dbReference>
<dbReference type="EMBL" id="BORU01000001">
    <property type="protein sequence ID" value="GIO53700.1"/>
    <property type="molecule type" value="Genomic_DNA"/>
</dbReference>
<dbReference type="PANTHER" id="PTHR42718:SF39">
    <property type="entry name" value="ACTINORHODIN TRANSPORTER-RELATED"/>
    <property type="match status" value="1"/>
</dbReference>
<feature type="transmembrane region" description="Helical" evidence="6">
    <location>
        <begin position="454"/>
        <end position="473"/>
    </location>
</feature>
<keyword evidence="5 6" id="KW-0472">Membrane</keyword>
<keyword evidence="3 6" id="KW-0812">Transmembrane</keyword>
<evidence type="ECO:0000256" key="4">
    <source>
        <dbReference type="ARBA" id="ARBA00022989"/>
    </source>
</evidence>
<proteinExistence type="predicted"/>
<evidence type="ECO:0000259" key="7">
    <source>
        <dbReference type="PROSITE" id="PS50850"/>
    </source>
</evidence>
<feature type="transmembrane region" description="Helical" evidence="6">
    <location>
        <begin position="146"/>
        <end position="171"/>
    </location>
</feature>
<evidence type="ECO:0000313" key="9">
    <source>
        <dbReference type="Proteomes" id="UP000676601"/>
    </source>
</evidence>
<gene>
    <name evidence="8" type="ORF">J21TS7_20180</name>
</gene>
<dbReference type="Gene3D" id="1.20.1250.20">
    <property type="entry name" value="MFS general substrate transporter like domains"/>
    <property type="match status" value="1"/>
</dbReference>
<dbReference type="InterPro" id="IPR020846">
    <property type="entry name" value="MFS_dom"/>
</dbReference>
<feature type="transmembrane region" description="Helical" evidence="6">
    <location>
        <begin position="183"/>
        <end position="202"/>
    </location>
</feature>
<dbReference type="PRINTS" id="PR01036">
    <property type="entry name" value="TCRTETB"/>
</dbReference>
<accession>A0ABQ4LBQ4</accession>
<keyword evidence="2" id="KW-0813">Transport</keyword>
<comment type="caution">
    <text evidence="8">The sequence shown here is derived from an EMBL/GenBank/DDBJ whole genome shotgun (WGS) entry which is preliminary data.</text>
</comment>
<dbReference type="InterPro" id="IPR011701">
    <property type="entry name" value="MFS"/>
</dbReference>
<dbReference type="PROSITE" id="PS50850">
    <property type="entry name" value="MFS"/>
    <property type="match status" value="1"/>
</dbReference>
<dbReference type="Proteomes" id="UP000676601">
    <property type="component" value="Unassembled WGS sequence"/>
</dbReference>
<dbReference type="Pfam" id="PF07690">
    <property type="entry name" value="MFS_1"/>
    <property type="match status" value="2"/>
</dbReference>
<evidence type="ECO:0000256" key="6">
    <source>
        <dbReference type="SAM" id="Phobius"/>
    </source>
</evidence>
<evidence type="ECO:0000256" key="1">
    <source>
        <dbReference type="ARBA" id="ARBA00004651"/>
    </source>
</evidence>
<feature type="transmembrane region" description="Helical" evidence="6">
    <location>
        <begin position="91"/>
        <end position="109"/>
    </location>
</feature>
<feature type="transmembrane region" description="Helical" evidence="6">
    <location>
        <begin position="316"/>
        <end position="338"/>
    </location>
</feature>
<sequence length="477" mass="51286">MENQALTGRQASASPSVAGYRWWSLTVILFATFMAILDVFVVNVSIPDIKKGLSSTDGQVEWVVTSYTIAYAVLLVTGGRLGDYWGRKRMFLWGMTGFTIASALCGMAPSAELLIAARVLQGMSAAMMIPQVLSTIQVHFTGRERGIALGIYGGVIGLASVAGQIIGGFVLEWNIAGLGWRNVFFINIPFGIISIVGSMIVLKESRSDSPVVKLDIIGLSSITAGLLLLIYPLISGRESGWPWWTYASLALAALVISLGLAYERHVKKKGRVPFIQLSLFQYPAFTRGLLVTLAYYSGNAGLYFVLVLFLQQGLGLSPLASGLTFLPLGIGFAASSMLAQKLVKAFSEKVVYWGAILMLVSDLALIGLLYESGEHVSKTLLYLLMLLVGAGQGVIAPPLLQTILFRIRQQDSGAASGILTTMTQISQALGIAILGGVFYTLADHHGYVTAFRDALWVLLALGTAVLIGLMNLIRLHK</sequence>
<evidence type="ECO:0000256" key="3">
    <source>
        <dbReference type="ARBA" id="ARBA00022692"/>
    </source>
</evidence>
<evidence type="ECO:0000256" key="2">
    <source>
        <dbReference type="ARBA" id="ARBA00022448"/>
    </source>
</evidence>
<reference evidence="8 9" key="1">
    <citation type="submission" date="2021-03" db="EMBL/GenBank/DDBJ databases">
        <title>Antimicrobial resistance genes in bacteria isolated from Japanese honey, and their potential for conferring macrolide and lincosamide resistance in the American foulbrood pathogen Paenibacillus larvae.</title>
        <authorList>
            <person name="Okamoto M."/>
            <person name="Kumagai M."/>
            <person name="Kanamori H."/>
            <person name="Takamatsu D."/>
        </authorList>
    </citation>
    <scope>NUCLEOTIDE SEQUENCE [LARGE SCALE GENOMIC DNA]</scope>
    <source>
        <strain evidence="8 9">J21TS7</strain>
    </source>
</reference>
<dbReference type="PANTHER" id="PTHR42718">
    <property type="entry name" value="MAJOR FACILITATOR SUPERFAMILY MULTIDRUG TRANSPORTER MFSC"/>
    <property type="match status" value="1"/>
</dbReference>
<feature type="transmembrane region" description="Helical" evidence="6">
    <location>
        <begin position="350"/>
        <end position="370"/>
    </location>
</feature>
<feature type="transmembrane region" description="Helical" evidence="6">
    <location>
        <begin position="115"/>
        <end position="134"/>
    </location>
</feature>
<feature type="transmembrane region" description="Helical" evidence="6">
    <location>
        <begin position="62"/>
        <end position="79"/>
    </location>
</feature>
<feature type="transmembrane region" description="Helical" evidence="6">
    <location>
        <begin position="284"/>
        <end position="310"/>
    </location>
</feature>
<dbReference type="CDD" id="cd17321">
    <property type="entry name" value="MFS_MMR_MDR_like"/>
    <property type="match status" value="1"/>
</dbReference>
<feature type="transmembrane region" description="Helical" evidence="6">
    <location>
        <begin position="20"/>
        <end position="42"/>
    </location>
</feature>
<evidence type="ECO:0000256" key="5">
    <source>
        <dbReference type="ARBA" id="ARBA00023136"/>
    </source>
</evidence>
<protein>
    <submittedName>
        <fullName evidence="8">MFS transporter</fullName>
    </submittedName>
</protein>
<evidence type="ECO:0000313" key="8">
    <source>
        <dbReference type="EMBL" id="GIO53700.1"/>
    </source>
</evidence>
<feature type="domain" description="Major facilitator superfamily (MFS) profile" evidence="7">
    <location>
        <begin position="24"/>
        <end position="477"/>
    </location>
</feature>
<dbReference type="RefSeq" id="WP_212983465.1">
    <property type="nucleotide sequence ID" value="NZ_BORU01000001.1"/>
</dbReference>
<feature type="transmembrane region" description="Helical" evidence="6">
    <location>
        <begin position="214"/>
        <end position="231"/>
    </location>
</feature>
<dbReference type="InterPro" id="IPR036259">
    <property type="entry name" value="MFS_trans_sf"/>
</dbReference>
<organism evidence="8 9">
    <name type="scientific">Paenibacillus cineris</name>
    <dbReference type="NCBI Taxonomy" id="237530"/>
    <lineage>
        <taxon>Bacteria</taxon>
        <taxon>Bacillati</taxon>
        <taxon>Bacillota</taxon>
        <taxon>Bacilli</taxon>
        <taxon>Bacillales</taxon>
        <taxon>Paenibacillaceae</taxon>
        <taxon>Paenibacillus</taxon>
    </lineage>
</organism>
<keyword evidence="4 6" id="KW-1133">Transmembrane helix</keyword>
<comment type="subcellular location">
    <subcellularLocation>
        <location evidence="1">Cell membrane</location>
        <topology evidence="1">Multi-pass membrane protein</topology>
    </subcellularLocation>
</comment>
<dbReference type="Gene3D" id="1.20.1720.10">
    <property type="entry name" value="Multidrug resistance protein D"/>
    <property type="match status" value="1"/>
</dbReference>
<keyword evidence="9" id="KW-1185">Reference proteome</keyword>
<feature type="transmembrane region" description="Helical" evidence="6">
    <location>
        <begin position="243"/>
        <end position="263"/>
    </location>
</feature>
<name>A0ABQ4LBQ4_9BACL</name>
<feature type="transmembrane region" description="Helical" evidence="6">
    <location>
        <begin position="382"/>
        <end position="405"/>
    </location>
</feature>
<feature type="transmembrane region" description="Helical" evidence="6">
    <location>
        <begin position="417"/>
        <end position="442"/>
    </location>
</feature>